<evidence type="ECO:0000313" key="1">
    <source>
        <dbReference type="EMBL" id="OUD00434.1"/>
    </source>
</evidence>
<name>A0A243RZ09_9ACTN</name>
<dbReference type="RefSeq" id="WP_086603231.1">
    <property type="nucleotide sequence ID" value="NZ_NGFN01000179.1"/>
</dbReference>
<protein>
    <submittedName>
        <fullName evidence="1">Uncharacterized protein</fullName>
    </submittedName>
</protein>
<keyword evidence="2" id="KW-1185">Reference proteome</keyword>
<sequence length="64" mass="6957">MSCPTEQIGGLGVRVAGDAALPPTVPHTAEERAGTVKARTVHRTSSKELVKVLGHRCLERLRRR</sequence>
<dbReference type="AlphaFoldDB" id="A0A243RZ09"/>
<dbReference type="Proteomes" id="UP000195105">
    <property type="component" value="Unassembled WGS sequence"/>
</dbReference>
<reference evidence="1 2" key="1">
    <citation type="submission" date="2017-05" db="EMBL/GenBank/DDBJ databases">
        <title>Biotechnological potential of actinobacteria isolated from South African environments.</title>
        <authorList>
            <person name="Le Roes-Hill M."/>
            <person name="Prins A."/>
            <person name="Durrell K.A."/>
        </authorList>
    </citation>
    <scope>NUCLEOTIDE SEQUENCE [LARGE SCALE GENOMIC DNA]</scope>
    <source>
        <strain evidence="1 2">HMC13</strain>
    </source>
</reference>
<comment type="caution">
    <text evidence="1">The sequence shown here is derived from an EMBL/GenBank/DDBJ whole genome shotgun (WGS) entry which is preliminary data.</text>
</comment>
<dbReference type="EMBL" id="NGFN01000179">
    <property type="protein sequence ID" value="OUD00434.1"/>
    <property type="molecule type" value="Genomic_DNA"/>
</dbReference>
<organism evidence="1 2">
    <name type="scientific">Streptomyces swartbergensis</name>
    <dbReference type="NCBI Taxonomy" id="487165"/>
    <lineage>
        <taxon>Bacteria</taxon>
        <taxon>Bacillati</taxon>
        <taxon>Actinomycetota</taxon>
        <taxon>Actinomycetes</taxon>
        <taxon>Kitasatosporales</taxon>
        <taxon>Streptomycetaceae</taxon>
        <taxon>Streptomyces</taxon>
    </lineage>
</organism>
<accession>A0A243RZ09</accession>
<evidence type="ECO:0000313" key="2">
    <source>
        <dbReference type="Proteomes" id="UP000195105"/>
    </source>
</evidence>
<gene>
    <name evidence="1" type="ORF">CA983_25580</name>
</gene>
<proteinExistence type="predicted"/>